<dbReference type="InterPro" id="IPR001279">
    <property type="entry name" value="Metallo-B-lactamas"/>
</dbReference>
<accession>Q0CPL2</accession>
<evidence type="ECO:0000256" key="1">
    <source>
        <dbReference type="ARBA" id="ARBA00022723"/>
    </source>
</evidence>
<evidence type="ECO:0000313" key="4">
    <source>
        <dbReference type="Proteomes" id="UP000007963"/>
    </source>
</evidence>
<gene>
    <name evidence="3" type="ORF">ATEG_04372</name>
</gene>
<dbReference type="GeneID" id="4320071"/>
<dbReference type="PANTHER" id="PTHR43084:SF1">
    <property type="entry name" value="PERSULFIDE DIOXYGENASE ETHE1, MITOCHONDRIAL"/>
    <property type="match status" value="1"/>
</dbReference>
<dbReference type="InterPro" id="IPR036866">
    <property type="entry name" value="RibonucZ/Hydroxyglut_hydro"/>
</dbReference>
<feature type="domain" description="Metallo-beta-lactamase" evidence="2">
    <location>
        <begin position="16"/>
        <end position="210"/>
    </location>
</feature>
<dbReference type="SMART" id="SM00849">
    <property type="entry name" value="Lactamase_B"/>
    <property type="match status" value="1"/>
</dbReference>
<dbReference type="eggNOG" id="KOG0814">
    <property type="taxonomic scope" value="Eukaryota"/>
</dbReference>
<dbReference type="HOGENOM" id="CLU_030571_6_1_1"/>
<keyword evidence="1" id="KW-0479">Metal-binding</keyword>
<dbReference type="GO" id="GO:0050313">
    <property type="term" value="F:sulfur dioxygenase activity"/>
    <property type="evidence" value="ECO:0007669"/>
    <property type="project" value="InterPro"/>
</dbReference>
<dbReference type="RefSeq" id="XP_001213550.1">
    <property type="nucleotide sequence ID" value="XM_001213550.1"/>
</dbReference>
<dbReference type="InterPro" id="IPR044528">
    <property type="entry name" value="POD-like_MBL-fold"/>
</dbReference>
<sequence length="311" mass="33758">MPPQPIIHSVYEPTTGTWQYIVACPTTKHAAVIDPVLDLDPASHTITTTSADSLLDLLAREAYTVHYLLETHAHADHLSASFYLQQRLVAAGHPRPPICIGRSIQHVQQTVAQRYGIPRAELDAAFDRLFDDGDHFAIGAVPAAVLALPGHTPDHIGYRVADNVFTGDSLFNPDVGSARCDFPGGDARALYASMKRLLALPPAVRLYTGHDYPPAAAAEGARARDPTPYATVAEQNERNKHAARGSCEEEFVRWRAQRDQALKEPRLIHPALQVNVRGGRLPARIQGGQVLLGFAVDVPAIMLEAVDNGTS</sequence>
<organism evidence="3 4">
    <name type="scientific">Aspergillus terreus (strain NIH 2624 / FGSC A1156)</name>
    <dbReference type="NCBI Taxonomy" id="341663"/>
    <lineage>
        <taxon>Eukaryota</taxon>
        <taxon>Fungi</taxon>
        <taxon>Dikarya</taxon>
        <taxon>Ascomycota</taxon>
        <taxon>Pezizomycotina</taxon>
        <taxon>Eurotiomycetes</taxon>
        <taxon>Eurotiomycetidae</taxon>
        <taxon>Eurotiales</taxon>
        <taxon>Aspergillaceae</taxon>
        <taxon>Aspergillus</taxon>
        <taxon>Aspergillus subgen. Circumdati</taxon>
    </lineage>
</organism>
<dbReference type="OMA" id="VMDIDYA"/>
<dbReference type="CDD" id="cd07724">
    <property type="entry name" value="POD-like_MBL-fold"/>
    <property type="match status" value="1"/>
</dbReference>
<evidence type="ECO:0000259" key="2">
    <source>
        <dbReference type="SMART" id="SM00849"/>
    </source>
</evidence>
<dbReference type="AlphaFoldDB" id="Q0CPL2"/>
<dbReference type="VEuPathDB" id="FungiDB:ATEG_04372"/>
<dbReference type="STRING" id="341663.Q0CPL2"/>
<dbReference type="GO" id="GO:0046872">
    <property type="term" value="F:metal ion binding"/>
    <property type="evidence" value="ECO:0007669"/>
    <property type="project" value="UniProtKB-KW"/>
</dbReference>
<dbReference type="SUPFAM" id="SSF56281">
    <property type="entry name" value="Metallo-hydrolase/oxidoreductase"/>
    <property type="match status" value="1"/>
</dbReference>
<reference evidence="4" key="1">
    <citation type="submission" date="2005-09" db="EMBL/GenBank/DDBJ databases">
        <title>Annotation of the Aspergillus terreus NIH2624 genome.</title>
        <authorList>
            <person name="Birren B.W."/>
            <person name="Lander E.S."/>
            <person name="Galagan J.E."/>
            <person name="Nusbaum C."/>
            <person name="Devon K."/>
            <person name="Henn M."/>
            <person name="Ma L.-J."/>
            <person name="Jaffe D.B."/>
            <person name="Butler J."/>
            <person name="Alvarez P."/>
            <person name="Gnerre S."/>
            <person name="Grabherr M."/>
            <person name="Kleber M."/>
            <person name="Mauceli E.W."/>
            <person name="Brockman W."/>
            <person name="Rounsley S."/>
            <person name="Young S.K."/>
            <person name="LaButti K."/>
            <person name="Pushparaj V."/>
            <person name="DeCaprio D."/>
            <person name="Crawford M."/>
            <person name="Koehrsen M."/>
            <person name="Engels R."/>
            <person name="Montgomery P."/>
            <person name="Pearson M."/>
            <person name="Howarth C."/>
            <person name="Larson L."/>
            <person name="Luoma S."/>
            <person name="White J."/>
            <person name="Alvarado L."/>
            <person name="Kodira C.D."/>
            <person name="Zeng Q."/>
            <person name="Oleary S."/>
            <person name="Yandava C."/>
            <person name="Denning D.W."/>
            <person name="Nierman W.C."/>
            <person name="Milne T."/>
            <person name="Madden K."/>
        </authorList>
    </citation>
    <scope>NUCLEOTIDE SEQUENCE [LARGE SCALE GENOMIC DNA]</scope>
    <source>
        <strain evidence="4">NIH 2624 / FGSC A1156</strain>
    </source>
</reference>
<dbReference type="GO" id="GO:0006749">
    <property type="term" value="P:glutathione metabolic process"/>
    <property type="evidence" value="ECO:0007669"/>
    <property type="project" value="InterPro"/>
</dbReference>
<dbReference type="EMBL" id="CH476599">
    <property type="protein sequence ID" value="EAU34819.1"/>
    <property type="molecule type" value="Genomic_DNA"/>
</dbReference>
<dbReference type="GO" id="GO:0070813">
    <property type="term" value="P:hydrogen sulfide metabolic process"/>
    <property type="evidence" value="ECO:0007669"/>
    <property type="project" value="TreeGrafter"/>
</dbReference>
<dbReference type="Proteomes" id="UP000007963">
    <property type="component" value="Unassembled WGS sequence"/>
</dbReference>
<dbReference type="PANTHER" id="PTHR43084">
    <property type="entry name" value="PERSULFIDE DIOXYGENASE ETHE1"/>
    <property type="match status" value="1"/>
</dbReference>
<protein>
    <recommendedName>
        <fullName evidence="2">Metallo-beta-lactamase domain-containing protein</fullName>
    </recommendedName>
</protein>
<name>Q0CPL2_ASPTN</name>
<dbReference type="OrthoDB" id="449487at2759"/>
<dbReference type="Pfam" id="PF00753">
    <property type="entry name" value="Lactamase_B"/>
    <property type="match status" value="1"/>
</dbReference>
<dbReference type="InterPro" id="IPR051682">
    <property type="entry name" value="Mito_Persulfide_Diox"/>
</dbReference>
<proteinExistence type="predicted"/>
<evidence type="ECO:0000313" key="3">
    <source>
        <dbReference type="EMBL" id="EAU34819.1"/>
    </source>
</evidence>
<dbReference type="Gene3D" id="3.60.15.10">
    <property type="entry name" value="Ribonuclease Z/Hydroxyacylglutathione hydrolase-like"/>
    <property type="match status" value="1"/>
</dbReference>